<proteinExistence type="predicted"/>
<dbReference type="GeneID" id="24424940"/>
<organism evidence="1 2">
    <name type="scientific">Babesia microti (strain RI)</name>
    <dbReference type="NCBI Taxonomy" id="1133968"/>
    <lineage>
        <taxon>Eukaryota</taxon>
        <taxon>Sar</taxon>
        <taxon>Alveolata</taxon>
        <taxon>Apicomplexa</taxon>
        <taxon>Aconoidasida</taxon>
        <taxon>Piroplasmida</taxon>
        <taxon>Babesiidae</taxon>
        <taxon>Babesia</taxon>
    </lineage>
</organism>
<accession>A0A1R4ABN6</accession>
<dbReference type="KEGG" id="bmic:BMR1_03g01525"/>
<name>A0A1R4ABN6_BABMR</name>
<sequence>MNQTLSCSLNGLISSLAFVSPDNCVASNWILANVPSENASEAFLTIKTQLHTITDTKHILNVMNLIGQLGNNKNYASVIKQHSFQILAHLLTHITDPEIVNAIIAIANSWANTGLIDNEQLESIMDPSKAADYDENLTAGQIAHLINECKKSVNWVPYTPIDYRQPNISISSVDSQQITKLVDQCLEEVEKL</sequence>
<reference evidence="1 2" key="1">
    <citation type="journal article" date="2012" name="Nucleic Acids Res.">
        <title>Sequencing of the smallest Apicomplexan genome from the human pathogen Babesia microti.</title>
        <authorList>
            <person name="Cornillot E."/>
            <person name="Hadj-Kaddour K."/>
            <person name="Dassouli A."/>
            <person name="Noel B."/>
            <person name="Ranwez V."/>
            <person name="Vacherie B."/>
            <person name="Augagneur Y."/>
            <person name="Bres V."/>
            <person name="Duclos A."/>
            <person name="Randazzo S."/>
            <person name="Carcy B."/>
            <person name="Debierre-Grockiego F."/>
            <person name="Delbecq S."/>
            <person name="Moubri-Menage K."/>
            <person name="Shams-Eldin H."/>
            <person name="Usmani-Brown S."/>
            <person name="Bringaud F."/>
            <person name="Wincker P."/>
            <person name="Vivares C.P."/>
            <person name="Schwarz R.T."/>
            <person name="Schetters T.P."/>
            <person name="Krause P.J."/>
            <person name="Gorenflot A."/>
            <person name="Berry V."/>
            <person name="Barbe V."/>
            <person name="Ben Mamoun C."/>
        </authorList>
    </citation>
    <scope>NUCLEOTIDE SEQUENCE [LARGE SCALE GENOMIC DNA]</scope>
    <source>
        <strain evidence="1 2">RI</strain>
    </source>
</reference>
<reference evidence="1 2" key="3">
    <citation type="journal article" date="2016" name="Sci. Rep.">
        <title>Genome-wide diversity and gene expression profiling of Babesia microti isolates identify polymorphic genes that mediate host-pathogen interactions.</title>
        <authorList>
            <person name="Silva J.C."/>
            <person name="Cornillot E."/>
            <person name="McCracken C."/>
            <person name="Usmani-Brown S."/>
            <person name="Dwivedi A."/>
            <person name="Ifeonu O.O."/>
            <person name="Crabtree J."/>
            <person name="Gotia H.T."/>
            <person name="Virji A.Z."/>
            <person name="Reynes C."/>
            <person name="Colinge J."/>
            <person name="Kumar V."/>
            <person name="Lawres L."/>
            <person name="Pazzi J.E."/>
            <person name="Pablo J.V."/>
            <person name="Hung C."/>
            <person name="Brancato J."/>
            <person name="Kumari P."/>
            <person name="Orvis J."/>
            <person name="Tretina K."/>
            <person name="Chibucos M."/>
            <person name="Ott S."/>
            <person name="Sadzewicz L."/>
            <person name="Sengamalay N."/>
            <person name="Shetty A.C."/>
            <person name="Su Q."/>
            <person name="Tallon L."/>
            <person name="Fraser C.M."/>
            <person name="Frutos R."/>
            <person name="Molina D.M."/>
            <person name="Krause P.J."/>
            <person name="Ben Mamoun C."/>
        </authorList>
    </citation>
    <scope>NUCLEOTIDE SEQUENCE [LARGE SCALE GENOMIC DNA]</scope>
    <source>
        <strain evidence="1 2">RI</strain>
    </source>
</reference>
<evidence type="ECO:0000313" key="1">
    <source>
        <dbReference type="EMBL" id="SJK86354.1"/>
    </source>
</evidence>
<dbReference type="Proteomes" id="UP000002899">
    <property type="component" value="Chromosome III"/>
</dbReference>
<protein>
    <submittedName>
        <fullName evidence="1">Uncharacterized protein</fullName>
    </submittedName>
</protein>
<dbReference type="RefSeq" id="XP_021338521.1">
    <property type="nucleotide sequence ID" value="XM_021481942.1"/>
</dbReference>
<reference evidence="1 2" key="2">
    <citation type="journal article" date="2013" name="PLoS ONE">
        <title>Whole genome mapping and re-organization of the nuclear and mitochondrial genomes of Babesia microti isolates.</title>
        <authorList>
            <person name="Cornillot E."/>
            <person name="Dassouli A."/>
            <person name="Garg A."/>
            <person name="Pachikara N."/>
            <person name="Randazzo S."/>
            <person name="Depoix D."/>
            <person name="Carcy B."/>
            <person name="Delbecq S."/>
            <person name="Frutos R."/>
            <person name="Silva J.C."/>
            <person name="Sutton R."/>
            <person name="Krause P.J."/>
            <person name="Mamoun C.B."/>
        </authorList>
    </citation>
    <scope>NUCLEOTIDE SEQUENCE [LARGE SCALE GENOMIC DNA]</scope>
    <source>
        <strain evidence="1 2">RI</strain>
    </source>
</reference>
<dbReference type="EMBL" id="LN871598">
    <property type="protein sequence ID" value="SJK86354.1"/>
    <property type="molecule type" value="Genomic_DNA"/>
</dbReference>
<dbReference type="VEuPathDB" id="PiroplasmaDB:BMR1_03g01525"/>
<dbReference type="AlphaFoldDB" id="A0A1R4ABN6"/>
<evidence type="ECO:0000313" key="2">
    <source>
        <dbReference type="Proteomes" id="UP000002899"/>
    </source>
</evidence>
<keyword evidence="2" id="KW-1185">Reference proteome</keyword>